<dbReference type="Gene3D" id="2.130.10.10">
    <property type="entry name" value="YVTN repeat-like/Quinoprotein amine dehydrogenase"/>
    <property type="match status" value="2"/>
</dbReference>
<feature type="region of interest" description="Disordered" evidence="7">
    <location>
        <begin position="169"/>
        <end position="220"/>
    </location>
</feature>
<evidence type="ECO:0000313" key="8">
    <source>
        <dbReference type="EMBL" id="KAJ4368284.1"/>
    </source>
</evidence>
<comment type="similarity">
    <text evidence="4">Belongs to the WD repeat ASA1 family.</text>
</comment>
<accession>A0A9W8Y581</accession>
<gene>
    <name evidence="8" type="primary">asa1</name>
    <name evidence="8" type="ORF">N0V83_006640</name>
</gene>
<dbReference type="Pfam" id="PF00400">
    <property type="entry name" value="WD40"/>
    <property type="match status" value="2"/>
</dbReference>
<dbReference type="InterPro" id="IPR019775">
    <property type="entry name" value="WD40_repeat_CS"/>
</dbReference>
<feature type="compositionally biased region" description="Polar residues" evidence="7">
    <location>
        <begin position="194"/>
        <end position="220"/>
    </location>
</feature>
<evidence type="ECO:0000256" key="6">
    <source>
        <dbReference type="ARBA" id="ARBA00040563"/>
    </source>
</evidence>
<evidence type="ECO:0000256" key="5">
    <source>
        <dbReference type="ARBA" id="ARBA00038749"/>
    </source>
</evidence>
<protein>
    <recommendedName>
        <fullName evidence="6">ASTRA-associated protein 1</fullName>
    </recommendedName>
</protein>
<comment type="function">
    <text evidence="3">Component of the ASTRA complex involved in chromatin remodeling.</text>
</comment>
<dbReference type="SUPFAM" id="SSF50998">
    <property type="entry name" value="Quinoprotein alcohol dehydrogenase-like"/>
    <property type="match status" value="1"/>
</dbReference>
<keyword evidence="1" id="KW-0853">WD repeat</keyword>
<dbReference type="AlphaFoldDB" id="A0A9W8Y581"/>
<reference evidence="8" key="1">
    <citation type="submission" date="2022-10" db="EMBL/GenBank/DDBJ databases">
        <title>Tapping the CABI collections for fungal endophytes: first genome assemblies for Collariella, Neodidymelliopsis, Ascochyta clinopodiicola, Didymella pomorum, Didymosphaeria variabile, Neocosmospora piperis and Neocucurbitaria cava.</title>
        <authorList>
            <person name="Hill R."/>
        </authorList>
    </citation>
    <scope>NUCLEOTIDE SEQUENCE</scope>
    <source>
        <strain evidence="8">IMI 356814</strain>
    </source>
</reference>
<feature type="compositionally biased region" description="Polar residues" evidence="7">
    <location>
        <begin position="169"/>
        <end position="185"/>
    </location>
</feature>
<evidence type="ECO:0000256" key="3">
    <source>
        <dbReference type="ARBA" id="ARBA00037338"/>
    </source>
</evidence>
<evidence type="ECO:0000256" key="7">
    <source>
        <dbReference type="SAM" id="MobiDB-lite"/>
    </source>
</evidence>
<keyword evidence="9" id="KW-1185">Reference proteome</keyword>
<dbReference type="SMART" id="SM00320">
    <property type="entry name" value="WD40"/>
    <property type="match status" value="3"/>
</dbReference>
<dbReference type="OrthoDB" id="7668193at2759"/>
<dbReference type="InterPro" id="IPR015943">
    <property type="entry name" value="WD40/YVTN_repeat-like_dom_sf"/>
</dbReference>
<dbReference type="InterPro" id="IPR011047">
    <property type="entry name" value="Quinoprotein_ADH-like_sf"/>
</dbReference>
<evidence type="ECO:0000256" key="4">
    <source>
        <dbReference type="ARBA" id="ARBA00037931"/>
    </source>
</evidence>
<organism evidence="8 9">
    <name type="scientific">Neocucurbitaria cava</name>
    <dbReference type="NCBI Taxonomy" id="798079"/>
    <lineage>
        <taxon>Eukaryota</taxon>
        <taxon>Fungi</taxon>
        <taxon>Dikarya</taxon>
        <taxon>Ascomycota</taxon>
        <taxon>Pezizomycotina</taxon>
        <taxon>Dothideomycetes</taxon>
        <taxon>Pleosporomycetidae</taxon>
        <taxon>Pleosporales</taxon>
        <taxon>Pleosporineae</taxon>
        <taxon>Cucurbitariaceae</taxon>
        <taxon>Neocucurbitaria</taxon>
    </lineage>
</organism>
<evidence type="ECO:0000313" key="9">
    <source>
        <dbReference type="Proteomes" id="UP001140560"/>
    </source>
</evidence>
<sequence length="405" mass="44101">MCYKQSLNQHRQDNATLAGHSVPSILSDESILIAVPGRDDKKIEVYQFPDERLKFIVPRAQSTDTGMVMAVKLVHHPTSNNVLVLAGYEGGLTAVHKLPQNEGGSALELAQLVYLSKPHTQPVLSLDVSPDGTKYFTSSADAIIAAHRIPELLSYIEEKEDLSAFEQINSTQSSSSFDTGKQKVTASKAKPTESLLQVQSDQTLPSSGQDAQPSVELSESSDFSKKFVNSTASSTSISFAKQPVLSSQAQTSKPAGLSSLLSSVPAETKHKPLPPMDLTVTIEQPHKANDTKHAGQQSLTVRSDGRLLVTGGWDSRIRIYSTKTLKEVAVLKWHKEGVYAVGFGEILDAQDLSGEKEVIDDGEAIVTKRETGLGKLQRQREEQMQLKHWVVAGAKDGKVSLWEVF</sequence>
<evidence type="ECO:0000256" key="2">
    <source>
        <dbReference type="ARBA" id="ARBA00022737"/>
    </source>
</evidence>
<dbReference type="Proteomes" id="UP001140560">
    <property type="component" value="Unassembled WGS sequence"/>
</dbReference>
<dbReference type="EMBL" id="JAPEUY010000011">
    <property type="protein sequence ID" value="KAJ4368284.1"/>
    <property type="molecule type" value="Genomic_DNA"/>
</dbReference>
<dbReference type="PANTHER" id="PTHR19854:SF1">
    <property type="entry name" value="GUANINE NUCLEOTIDE-BINDING PROTEIN SUBUNIT BETA-LIKE PROTEIN 1"/>
    <property type="match status" value="1"/>
</dbReference>
<proteinExistence type="inferred from homology"/>
<comment type="caution">
    <text evidence="8">The sequence shown here is derived from an EMBL/GenBank/DDBJ whole genome shotgun (WGS) entry which is preliminary data.</text>
</comment>
<dbReference type="PROSITE" id="PS00678">
    <property type="entry name" value="WD_REPEATS_1"/>
    <property type="match status" value="1"/>
</dbReference>
<dbReference type="InterPro" id="IPR001680">
    <property type="entry name" value="WD40_rpt"/>
</dbReference>
<evidence type="ECO:0000256" key="1">
    <source>
        <dbReference type="ARBA" id="ARBA00022574"/>
    </source>
</evidence>
<name>A0A9W8Y581_9PLEO</name>
<keyword evidence="2" id="KW-0677">Repeat</keyword>
<dbReference type="PANTHER" id="PTHR19854">
    <property type="entry name" value="TRANSDUCIN BETA-LIKE 3"/>
    <property type="match status" value="1"/>
</dbReference>
<comment type="subunit">
    <text evidence="5">Component of the ASTRA chromatin remodeling machinery complex.</text>
</comment>